<keyword evidence="1" id="KW-1185">Reference proteome</keyword>
<dbReference type="Proteomes" id="UP000887565">
    <property type="component" value="Unplaced"/>
</dbReference>
<name>A0A915JG18_ROMCU</name>
<organism evidence="1 2">
    <name type="scientific">Romanomermis culicivorax</name>
    <name type="common">Nematode worm</name>
    <dbReference type="NCBI Taxonomy" id="13658"/>
    <lineage>
        <taxon>Eukaryota</taxon>
        <taxon>Metazoa</taxon>
        <taxon>Ecdysozoa</taxon>
        <taxon>Nematoda</taxon>
        <taxon>Enoplea</taxon>
        <taxon>Dorylaimia</taxon>
        <taxon>Mermithida</taxon>
        <taxon>Mermithoidea</taxon>
        <taxon>Mermithidae</taxon>
        <taxon>Romanomermis</taxon>
    </lineage>
</organism>
<reference evidence="2" key="1">
    <citation type="submission" date="2022-11" db="UniProtKB">
        <authorList>
            <consortium name="WormBaseParasite"/>
        </authorList>
    </citation>
    <scope>IDENTIFICATION</scope>
</reference>
<protein>
    <submittedName>
        <fullName evidence="2">Uncharacterized protein</fullName>
    </submittedName>
</protein>
<accession>A0A915JG18</accession>
<proteinExistence type="predicted"/>
<sequence>MAVAVIIPWTADKLRCRLLLVGAISVTALCLKRQMSSFNNKLTCMKTKKAANQEQLQPGTLGQRVFLNDDVKDQFIIGTNFLAHPKVNAILNFREKFLKIQNVKMPLKVVASIKPIPKPRLFLSTSCDNILEKIPLEEQAEIRLAQANKPAITKIFEALQTANTTRQLSVFFTEEGILYHQAKDQRQLVLPTSLVDQMLHQF</sequence>
<dbReference type="AlphaFoldDB" id="A0A915JG18"/>
<dbReference type="WBParaSite" id="nRc.2.0.1.t24491-RA">
    <property type="protein sequence ID" value="nRc.2.0.1.t24491-RA"/>
    <property type="gene ID" value="nRc.2.0.1.g24491"/>
</dbReference>
<evidence type="ECO:0000313" key="1">
    <source>
        <dbReference type="Proteomes" id="UP000887565"/>
    </source>
</evidence>
<evidence type="ECO:0000313" key="2">
    <source>
        <dbReference type="WBParaSite" id="nRc.2.0.1.t24491-RA"/>
    </source>
</evidence>